<proteinExistence type="predicted"/>
<accession>A0A433MR00</accession>
<feature type="chain" id="PRO_5019189992" description="Phage coat protein" evidence="2">
    <location>
        <begin position="25"/>
        <end position="74"/>
    </location>
</feature>
<dbReference type="Proteomes" id="UP000281118">
    <property type="component" value="Unassembled WGS sequence"/>
</dbReference>
<dbReference type="RefSeq" id="WP_126024367.1">
    <property type="nucleotide sequence ID" value="NZ_RXFT01000012.1"/>
</dbReference>
<protein>
    <recommendedName>
        <fullName evidence="5">Phage coat protein</fullName>
    </recommendedName>
</protein>
<evidence type="ECO:0008006" key="5">
    <source>
        <dbReference type="Google" id="ProtNLM"/>
    </source>
</evidence>
<evidence type="ECO:0000256" key="1">
    <source>
        <dbReference type="SAM" id="Phobius"/>
    </source>
</evidence>
<dbReference type="AlphaFoldDB" id="A0A433MR00"/>
<keyword evidence="1" id="KW-0812">Transmembrane</keyword>
<gene>
    <name evidence="3" type="ORF">EJP67_24770</name>
</gene>
<organism evidence="3 4">
    <name type="scientific">Variovorax guangxiensis</name>
    <dbReference type="NCBI Taxonomy" id="1775474"/>
    <lineage>
        <taxon>Bacteria</taxon>
        <taxon>Pseudomonadati</taxon>
        <taxon>Pseudomonadota</taxon>
        <taxon>Betaproteobacteria</taxon>
        <taxon>Burkholderiales</taxon>
        <taxon>Comamonadaceae</taxon>
        <taxon>Variovorax</taxon>
    </lineage>
</organism>
<comment type="caution">
    <text evidence="3">The sequence shown here is derived from an EMBL/GenBank/DDBJ whole genome shotgun (WGS) entry which is preliminary data.</text>
</comment>
<feature type="transmembrane region" description="Helical" evidence="1">
    <location>
        <begin position="40"/>
        <end position="59"/>
    </location>
</feature>
<evidence type="ECO:0000313" key="3">
    <source>
        <dbReference type="EMBL" id="RUR70273.1"/>
    </source>
</evidence>
<reference evidence="3 4" key="1">
    <citation type="submission" date="2018-12" db="EMBL/GenBank/DDBJ databases">
        <title>The genome sequences of Variovorax guangxiensis DSM 27352.</title>
        <authorList>
            <person name="Gao J."/>
            <person name="Sun J."/>
        </authorList>
    </citation>
    <scope>NUCLEOTIDE SEQUENCE [LARGE SCALE GENOMIC DNA]</scope>
    <source>
        <strain evidence="3 4">DSM 27352</strain>
    </source>
</reference>
<name>A0A433MR00_9BURK</name>
<keyword evidence="1" id="KW-0472">Membrane</keyword>
<evidence type="ECO:0000256" key="2">
    <source>
        <dbReference type="SAM" id="SignalP"/>
    </source>
</evidence>
<evidence type="ECO:0000313" key="4">
    <source>
        <dbReference type="Proteomes" id="UP000281118"/>
    </source>
</evidence>
<dbReference type="EMBL" id="RXFT01000012">
    <property type="protein sequence ID" value="RUR70273.1"/>
    <property type="molecule type" value="Genomic_DNA"/>
</dbReference>
<keyword evidence="1" id="KW-1133">Transmembrane helix</keyword>
<sequence length="74" mass="7342">MARKYGSKALAVAALATASVGALAQTSENPIVTVLNSVSLAGVAAAIAALALVIVAIALTMKGPDVAKRIIRKV</sequence>
<feature type="signal peptide" evidence="2">
    <location>
        <begin position="1"/>
        <end position="24"/>
    </location>
</feature>
<keyword evidence="2" id="KW-0732">Signal</keyword>